<accession>C0NRU0</accession>
<keyword evidence="3" id="KW-1185">Reference proteome</keyword>
<dbReference type="EMBL" id="GG663370">
    <property type="protein sequence ID" value="EEH05606.1"/>
    <property type="molecule type" value="Genomic_DNA"/>
</dbReference>
<dbReference type="InParanoid" id="C0NRU0"/>
<gene>
    <name evidence="2" type="ORF">HCBG_05870</name>
</gene>
<evidence type="ECO:0000313" key="2">
    <source>
        <dbReference type="EMBL" id="EEH05606.1"/>
    </source>
</evidence>
<feature type="signal peptide" evidence="1">
    <location>
        <begin position="1"/>
        <end position="23"/>
    </location>
</feature>
<evidence type="ECO:0000313" key="3">
    <source>
        <dbReference type="Proteomes" id="UP000001631"/>
    </source>
</evidence>
<dbReference type="AlphaFoldDB" id="C0NRU0"/>
<feature type="chain" id="PRO_5002901353" evidence="1">
    <location>
        <begin position="24"/>
        <end position="109"/>
    </location>
</feature>
<dbReference type="VEuPathDB" id="FungiDB:I7I50_06116"/>
<keyword evidence="1" id="KW-0732">Signal</keyword>
<dbReference type="GeneID" id="69038886"/>
<reference evidence="2" key="1">
    <citation type="submission" date="2009-02" db="EMBL/GenBank/DDBJ databases">
        <title>The Genome Sequence of Ajellomyces capsulatus strain G186AR.</title>
        <authorList>
            <consortium name="The Broad Institute Genome Sequencing Platform"/>
            <person name="Champion M."/>
            <person name="Cuomo C."/>
            <person name="Ma L.-J."/>
            <person name="Henn M.R."/>
            <person name="Sil A."/>
            <person name="Goldman B."/>
            <person name="Young S.K."/>
            <person name="Kodira C.D."/>
            <person name="Zeng Q."/>
            <person name="Koehrsen M."/>
            <person name="Alvarado L."/>
            <person name="Berlin A."/>
            <person name="Borenstein D."/>
            <person name="Chen Z."/>
            <person name="Engels R."/>
            <person name="Freedman E."/>
            <person name="Gellesch M."/>
            <person name="Goldberg J."/>
            <person name="Griggs A."/>
            <person name="Gujja S."/>
            <person name="Heiman D."/>
            <person name="Hepburn T."/>
            <person name="Howarth C."/>
            <person name="Jen D."/>
            <person name="Larson L."/>
            <person name="Lewis B."/>
            <person name="Mehta T."/>
            <person name="Park D."/>
            <person name="Pearson M."/>
            <person name="Roberts A."/>
            <person name="Saif S."/>
            <person name="Shea T."/>
            <person name="Shenoy N."/>
            <person name="Sisk P."/>
            <person name="Stolte C."/>
            <person name="Sykes S."/>
            <person name="Walk T."/>
            <person name="White J."/>
            <person name="Yandava C."/>
            <person name="Klein B."/>
            <person name="McEwen J.G."/>
            <person name="Puccia R."/>
            <person name="Goldman G.H."/>
            <person name="Felipe M.S."/>
            <person name="Nino-Vega G."/>
            <person name="San-Blas G."/>
            <person name="Taylor J."/>
            <person name="Mendoza L."/>
            <person name="Galagan J."/>
            <person name="Nusbaum C."/>
            <person name="Birren B."/>
        </authorList>
    </citation>
    <scope>NUCLEOTIDE SEQUENCE</scope>
    <source>
        <strain evidence="2">G186AR</strain>
    </source>
</reference>
<dbReference type="RefSeq" id="XP_045286087.1">
    <property type="nucleotide sequence ID" value="XM_045432919.1"/>
</dbReference>
<proteinExistence type="predicted"/>
<dbReference type="HOGENOM" id="CLU_2183181_0_0_1"/>
<protein>
    <submittedName>
        <fullName evidence="2">Uncharacterized protein</fullName>
    </submittedName>
</protein>
<name>C0NRU0_AJECG</name>
<organism evidence="2 3">
    <name type="scientific">Ajellomyces capsulatus (strain G186AR / H82 / ATCC MYA-2454 / RMSCC 2432)</name>
    <name type="common">Darling's disease fungus</name>
    <name type="synonym">Histoplasma capsulatum</name>
    <dbReference type="NCBI Taxonomy" id="447093"/>
    <lineage>
        <taxon>Eukaryota</taxon>
        <taxon>Fungi</taxon>
        <taxon>Dikarya</taxon>
        <taxon>Ascomycota</taxon>
        <taxon>Pezizomycotina</taxon>
        <taxon>Eurotiomycetes</taxon>
        <taxon>Eurotiomycetidae</taxon>
        <taxon>Onygenales</taxon>
        <taxon>Ajellomycetaceae</taxon>
        <taxon>Histoplasma</taxon>
    </lineage>
</organism>
<dbReference type="Proteomes" id="UP000001631">
    <property type="component" value="Unassembled WGS sequence"/>
</dbReference>
<evidence type="ECO:0000256" key="1">
    <source>
        <dbReference type="SAM" id="SignalP"/>
    </source>
</evidence>
<sequence>MARAAANVVTALVDMMRIISVLTLPVSQAAQFIKSRMYMERLVSELADIEVNGLASYLCRLTRRQVIAVQISVDYTLLLAHAPAYIRAEDVWNQASLEWVCMAQGMPEL</sequence>